<dbReference type="PIRSF" id="PIRSF006066">
    <property type="entry name" value="HI0050"/>
    <property type="match status" value="1"/>
</dbReference>
<evidence type="ECO:0000256" key="2">
    <source>
        <dbReference type="ARBA" id="ARBA00022475"/>
    </source>
</evidence>
<dbReference type="NCBIfam" id="TIGR00786">
    <property type="entry name" value="dctM"/>
    <property type="match status" value="1"/>
</dbReference>
<evidence type="ECO:0000313" key="9">
    <source>
        <dbReference type="EMBL" id="MCP1336926.1"/>
    </source>
</evidence>
<evidence type="ECO:0000313" key="10">
    <source>
        <dbReference type="Proteomes" id="UP001055804"/>
    </source>
</evidence>
<keyword evidence="6 7" id="KW-0472">Membrane</keyword>
<dbReference type="RefSeq" id="WP_269332868.1">
    <property type="nucleotide sequence ID" value="NZ_JAMZFT010000002.1"/>
</dbReference>
<organism evidence="9 10">
    <name type="scientific">Futiania mangrovi</name>
    <dbReference type="NCBI Taxonomy" id="2959716"/>
    <lineage>
        <taxon>Bacteria</taxon>
        <taxon>Pseudomonadati</taxon>
        <taxon>Pseudomonadota</taxon>
        <taxon>Alphaproteobacteria</taxon>
        <taxon>Futianiales</taxon>
        <taxon>Futianiaceae</taxon>
        <taxon>Futiania</taxon>
    </lineage>
</organism>
<dbReference type="GO" id="GO:0005886">
    <property type="term" value="C:plasma membrane"/>
    <property type="evidence" value="ECO:0007669"/>
    <property type="project" value="UniProtKB-SubCell"/>
</dbReference>
<proteinExistence type="inferred from homology"/>
<comment type="similarity">
    <text evidence="7">Belongs to the TRAP transporter large permease family.</text>
</comment>
<comment type="caution">
    <text evidence="7">Lacks conserved residue(s) required for the propagation of feature annotation.</text>
</comment>
<feature type="transmembrane region" description="Helical" evidence="7">
    <location>
        <begin position="6"/>
        <end position="39"/>
    </location>
</feature>
<dbReference type="PANTHER" id="PTHR33362:SF5">
    <property type="entry name" value="C4-DICARBOXYLATE TRAP TRANSPORTER LARGE PERMEASE PROTEIN DCTM"/>
    <property type="match status" value="1"/>
</dbReference>
<keyword evidence="4 7" id="KW-0812">Transmembrane</keyword>
<feature type="domain" description="TRAP C4-dicarboxylate transport system permease DctM subunit" evidence="8">
    <location>
        <begin position="11"/>
        <end position="423"/>
    </location>
</feature>
<dbReference type="Pfam" id="PF06808">
    <property type="entry name" value="DctM"/>
    <property type="match status" value="1"/>
</dbReference>
<feature type="transmembrane region" description="Helical" evidence="7">
    <location>
        <begin position="248"/>
        <end position="271"/>
    </location>
</feature>
<keyword evidence="2" id="KW-1003">Cell membrane</keyword>
<sequence length="435" mass="46271">MDIATQSIILIGVLFLLLGGGFWVAMSLATVGLLSIGLFSSAPPGLIMSTSVWGATATWTLASLPLFVWMGEILFRTKLSEDMFQGLAPWMGRLPGRLIHVNILGCAVFAAVSGSSAATAMTVGKMSIPELARRGYDEKLIIGSLAGSGTLGLLIPPSIILIVYGVSAEVSIVQLFIAGILPGVMVALLFMGYTGVWSILRPEKVPAYDFKMSFLEKLSASRRLIPVMLLIAFVIGSIYQGWATATEAAAFGVAGALVLSAVTGSLTWKSFSESLMGATRTSCMIVFIIAGAAFLSTAMGFTGIPRALAEFIRDMELSPYTLLIALTVLFVVLGCFLDGISVVVLTTAVILPMVEAAEIDLLWFGIYVVLVVEMSQITPPVGFNLFVLQGLTGRNILYIAYAALPFFFLMVAAVVILILFPEIATWLPAQATARP</sequence>
<evidence type="ECO:0000256" key="3">
    <source>
        <dbReference type="ARBA" id="ARBA00022519"/>
    </source>
</evidence>
<feature type="transmembrane region" description="Helical" evidence="7">
    <location>
        <begin position="361"/>
        <end position="378"/>
    </location>
</feature>
<keyword evidence="5 7" id="KW-1133">Transmembrane helix</keyword>
<comment type="function">
    <text evidence="7">Part of the tripartite ATP-independent periplasmic (TRAP) transport system.</text>
</comment>
<name>A0A9J6PES1_9PROT</name>
<dbReference type="InterPro" id="IPR010656">
    <property type="entry name" value="DctM"/>
</dbReference>
<keyword evidence="3 7" id="KW-0997">Cell inner membrane</keyword>
<feature type="transmembrane region" description="Helical" evidence="7">
    <location>
        <begin position="51"/>
        <end position="70"/>
    </location>
</feature>
<feature type="transmembrane region" description="Helical" evidence="7">
    <location>
        <begin position="140"/>
        <end position="166"/>
    </location>
</feature>
<evidence type="ECO:0000256" key="5">
    <source>
        <dbReference type="ARBA" id="ARBA00022989"/>
    </source>
</evidence>
<evidence type="ECO:0000256" key="7">
    <source>
        <dbReference type="RuleBase" id="RU369079"/>
    </source>
</evidence>
<evidence type="ECO:0000256" key="4">
    <source>
        <dbReference type="ARBA" id="ARBA00022692"/>
    </source>
</evidence>
<comment type="subcellular location">
    <subcellularLocation>
        <location evidence="1 7">Cell inner membrane</location>
        <topology evidence="1 7">Multi-pass membrane protein</topology>
    </subcellularLocation>
</comment>
<dbReference type="GO" id="GO:0022857">
    <property type="term" value="F:transmembrane transporter activity"/>
    <property type="evidence" value="ECO:0007669"/>
    <property type="project" value="UniProtKB-UniRule"/>
</dbReference>
<feature type="transmembrane region" description="Helical" evidence="7">
    <location>
        <begin position="324"/>
        <end position="354"/>
    </location>
</feature>
<feature type="transmembrane region" description="Helical" evidence="7">
    <location>
        <begin position="283"/>
        <end position="304"/>
    </location>
</feature>
<dbReference type="AlphaFoldDB" id="A0A9J6PES1"/>
<dbReference type="Proteomes" id="UP001055804">
    <property type="component" value="Unassembled WGS sequence"/>
</dbReference>
<protein>
    <recommendedName>
        <fullName evidence="7">TRAP transporter large permease protein</fullName>
    </recommendedName>
</protein>
<evidence type="ECO:0000259" key="8">
    <source>
        <dbReference type="Pfam" id="PF06808"/>
    </source>
</evidence>
<dbReference type="EMBL" id="JAMZFT010000002">
    <property type="protein sequence ID" value="MCP1336926.1"/>
    <property type="molecule type" value="Genomic_DNA"/>
</dbReference>
<accession>A0A9J6PES1</accession>
<reference evidence="9" key="1">
    <citation type="submission" date="2022-06" db="EMBL/GenBank/DDBJ databases">
        <title>Isolation and Genomics of Futiania mangrovii gen. nov., sp. nov., a Rare and Metabolically-versatile member in the Class Alphaproteobacteria.</title>
        <authorList>
            <person name="Liu L."/>
            <person name="Huang W.-C."/>
            <person name="Pan J."/>
            <person name="Li J."/>
            <person name="Huang Y."/>
            <person name="Du H."/>
            <person name="Liu Y."/>
            <person name="Li M."/>
        </authorList>
    </citation>
    <scope>NUCLEOTIDE SEQUENCE</scope>
    <source>
        <strain evidence="9">FT118</strain>
    </source>
</reference>
<feature type="transmembrane region" description="Helical" evidence="7">
    <location>
        <begin position="172"/>
        <end position="200"/>
    </location>
</feature>
<comment type="subunit">
    <text evidence="7">The complex comprises the extracytoplasmic solute receptor protein and the two transmembrane proteins.</text>
</comment>
<gene>
    <name evidence="9" type="ORF">NJQ99_10940</name>
</gene>
<evidence type="ECO:0000256" key="1">
    <source>
        <dbReference type="ARBA" id="ARBA00004429"/>
    </source>
</evidence>
<keyword evidence="7" id="KW-0813">Transport</keyword>
<feature type="transmembrane region" description="Helical" evidence="7">
    <location>
        <begin position="221"/>
        <end position="242"/>
    </location>
</feature>
<dbReference type="InterPro" id="IPR004681">
    <property type="entry name" value="TRAP_DctM"/>
</dbReference>
<evidence type="ECO:0000256" key="6">
    <source>
        <dbReference type="ARBA" id="ARBA00023136"/>
    </source>
</evidence>
<dbReference type="PANTHER" id="PTHR33362">
    <property type="entry name" value="SIALIC ACID TRAP TRANSPORTER PERMEASE PROTEIN SIAT-RELATED"/>
    <property type="match status" value="1"/>
</dbReference>
<comment type="caution">
    <text evidence="9">The sequence shown here is derived from an EMBL/GenBank/DDBJ whole genome shotgun (WGS) entry which is preliminary data.</text>
</comment>
<feature type="transmembrane region" description="Helical" evidence="7">
    <location>
        <begin position="398"/>
        <end position="420"/>
    </location>
</feature>
<keyword evidence="10" id="KW-1185">Reference proteome</keyword>